<sequence>MGELAHPLKIHAHHLLCLLGFRGLGYSQEFIAAMGKVVEKLSSNSTFPITLVVECDFVCASCPHNKGSKCLKEANSELKVKTQDLEVLHRLGFEVGAQMPAVEAGTRIKERLSFRDIAEICLDCEWLELGHCAQGLERLKTG</sequence>
<dbReference type="AlphaFoldDB" id="X0ZJB3"/>
<dbReference type="InterPro" id="IPR009702">
    <property type="entry name" value="DUF1284"/>
</dbReference>
<organism evidence="1">
    <name type="scientific">marine sediment metagenome</name>
    <dbReference type="NCBI Taxonomy" id="412755"/>
    <lineage>
        <taxon>unclassified sequences</taxon>
        <taxon>metagenomes</taxon>
        <taxon>ecological metagenomes</taxon>
    </lineage>
</organism>
<dbReference type="EMBL" id="BARS01051753">
    <property type="protein sequence ID" value="GAG48406.1"/>
    <property type="molecule type" value="Genomic_DNA"/>
</dbReference>
<dbReference type="Pfam" id="PF06935">
    <property type="entry name" value="DUF1284"/>
    <property type="match status" value="1"/>
</dbReference>
<reference evidence="1" key="1">
    <citation type="journal article" date="2014" name="Front. Microbiol.">
        <title>High frequency of phylogenetically diverse reductive dehalogenase-homologous genes in deep subseafloor sedimentary metagenomes.</title>
        <authorList>
            <person name="Kawai M."/>
            <person name="Futagami T."/>
            <person name="Toyoda A."/>
            <person name="Takaki Y."/>
            <person name="Nishi S."/>
            <person name="Hori S."/>
            <person name="Arai W."/>
            <person name="Tsubouchi T."/>
            <person name="Morono Y."/>
            <person name="Uchiyama I."/>
            <person name="Ito T."/>
            <person name="Fujiyama A."/>
            <person name="Inagaki F."/>
            <person name="Takami H."/>
        </authorList>
    </citation>
    <scope>NUCLEOTIDE SEQUENCE</scope>
    <source>
        <strain evidence="1">Expedition CK06-06</strain>
    </source>
</reference>
<gene>
    <name evidence="1" type="ORF">S01H1_77029</name>
</gene>
<evidence type="ECO:0000313" key="1">
    <source>
        <dbReference type="EMBL" id="GAG48406.1"/>
    </source>
</evidence>
<accession>X0ZJB3</accession>
<proteinExistence type="predicted"/>
<protein>
    <recommendedName>
        <fullName evidence="2">DUF1284 domain-containing protein</fullName>
    </recommendedName>
</protein>
<evidence type="ECO:0008006" key="2">
    <source>
        <dbReference type="Google" id="ProtNLM"/>
    </source>
</evidence>
<comment type="caution">
    <text evidence="1">The sequence shown here is derived from an EMBL/GenBank/DDBJ whole genome shotgun (WGS) entry which is preliminary data.</text>
</comment>
<name>X0ZJB3_9ZZZZ</name>